<dbReference type="Pfam" id="PF00175">
    <property type="entry name" value="NAD_binding_1"/>
    <property type="match status" value="1"/>
</dbReference>
<dbReference type="InterPro" id="IPR039261">
    <property type="entry name" value="FNR_nucleotide-bd"/>
</dbReference>
<dbReference type="Gene3D" id="3.40.50.80">
    <property type="entry name" value="Nucleotide-binding domain of ferredoxin-NADP reductase (FNR) module"/>
    <property type="match status" value="1"/>
</dbReference>
<dbReference type="SUPFAM" id="SSF63380">
    <property type="entry name" value="Riboflavin synthase domain-like"/>
    <property type="match status" value="1"/>
</dbReference>
<sequence length="695" mass="76251">MTANRQVFHEGERRVQQRAGVPDAYVQRVSAFVRAAMPDQHVEFFNTLPVLFMGALDRQGWPWAAVTFGAPGQLCTATPSELLIRQVPPLADALELSLEPGARLGLLGLEMTSRRRNRLNGTVRSRDAKGIRVSVDQSFGNCPQYIQLREVDWQAGQDAPPIARQVSIASRASRAMLVQADTFFIATRAGELGDSHHGVDISHRGGKPGFLHLNADGSLSFPDFRGNRFFNTLGNIEQDPRVSLFIPDFETGQALVLQGRGRIDWDPRRASLVEGAERIVDVVPEQVWYVENALPTRGRLIERSPSLAQTGNWPKEAPGNAYRRLRIADKVRESDVITSFYLEPLATDDLPLVPYTAGQFLTVRLASRAGHSPSGQAKLTRSYSLSAAWHERASRYRISVKREEYGTVSRLLHDEYTVGDVLEALPPAGDFTLRERSNAIVLVSSGVGITPMIAMLETIVQRADAGEAPPDEVFFIHSARTGREQAFAEVLKAWADRYPWLRLHIVYTRPTPEDVLGKTYHSRGRLTLASLSAWLPDMTRSQVYLCGSEGFMRAQYAALLALGMPREYLHHEFFGRGSLESTEAQALAAAAQQALPSHARVTFISASTRQDESHLAQAVVEWTPTQGTLLDLAEQAGLAPLSSCRVGRCGSCALRLVSGEVHYPVPPLAAAAEGEVLLCCAVPAAEAPLVITLAG</sequence>
<dbReference type="InterPro" id="IPR017927">
    <property type="entry name" value="FAD-bd_FR_type"/>
</dbReference>
<keyword evidence="4" id="KW-1185">Reference proteome</keyword>
<feature type="domain" description="2Fe-2S ferredoxin-type" evidence="1">
    <location>
        <begin position="599"/>
        <end position="695"/>
    </location>
</feature>
<dbReference type="Gene3D" id="2.40.30.10">
    <property type="entry name" value="Translation factors"/>
    <property type="match status" value="1"/>
</dbReference>
<dbReference type="PROSITE" id="PS51085">
    <property type="entry name" value="2FE2S_FER_2"/>
    <property type="match status" value="1"/>
</dbReference>
<reference evidence="3 4" key="1">
    <citation type="submission" date="2019-08" db="EMBL/GenBank/DDBJ databases">
        <title>Bioinformatics analysis of the strain L3 and L5.</title>
        <authorList>
            <person name="Li X."/>
        </authorList>
    </citation>
    <scope>NUCLEOTIDE SEQUENCE [LARGE SCALE GENOMIC DNA]</scope>
    <source>
        <strain evidence="3 4">L5</strain>
    </source>
</reference>
<protein>
    <submittedName>
        <fullName evidence="3">2Fe-2S iron-sulfur cluster binding domain-containing protein</fullName>
    </submittedName>
</protein>
<dbReference type="PANTHER" id="PTHR42815:SF2">
    <property type="entry name" value="FAD-BINDING, PUTATIVE (AFU_ORTHOLOGUE AFUA_6G07600)-RELATED"/>
    <property type="match status" value="1"/>
</dbReference>
<dbReference type="GO" id="GO:0051537">
    <property type="term" value="F:2 iron, 2 sulfur cluster binding"/>
    <property type="evidence" value="ECO:0007669"/>
    <property type="project" value="InterPro"/>
</dbReference>
<dbReference type="PROSITE" id="PS51384">
    <property type="entry name" value="FAD_FR"/>
    <property type="match status" value="1"/>
</dbReference>
<dbReference type="RefSeq" id="WP_149329995.1">
    <property type="nucleotide sequence ID" value="NZ_VTPY01000008.1"/>
</dbReference>
<organism evidence="3 4">
    <name type="scientific">Billgrantia pellis</name>
    <dbReference type="NCBI Taxonomy" id="2606936"/>
    <lineage>
        <taxon>Bacteria</taxon>
        <taxon>Pseudomonadati</taxon>
        <taxon>Pseudomonadota</taxon>
        <taxon>Gammaproteobacteria</taxon>
        <taxon>Oceanospirillales</taxon>
        <taxon>Halomonadaceae</taxon>
        <taxon>Billgrantia</taxon>
    </lineage>
</organism>
<feature type="domain" description="FAD-binding FR-type" evidence="2">
    <location>
        <begin position="320"/>
        <end position="434"/>
    </location>
</feature>
<dbReference type="SUPFAM" id="SSF50475">
    <property type="entry name" value="FMN-binding split barrel"/>
    <property type="match status" value="1"/>
</dbReference>
<dbReference type="InterPro" id="IPR001041">
    <property type="entry name" value="2Fe-2S_ferredoxin-type"/>
</dbReference>
<dbReference type="SUPFAM" id="SSF54292">
    <property type="entry name" value="2Fe-2S ferredoxin-like"/>
    <property type="match status" value="1"/>
</dbReference>
<dbReference type="PROSITE" id="PS00197">
    <property type="entry name" value="2FE2S_FER_1"/>
    <property type="match status" value="1"/>
</dbReference>
<dbReference type="PANTHER" id="PTHR42815">
    <property type="entry name" value="FAD-BINDING, PUTATIVE (AFU_ORTHOLOGUE AFUA_6G07600)-RELATED"/>
    <property type="match status" value="1"/>
</dbReference>
<comment type="caution">
    <text evidence="3">The sequence shown here is derived from an EMBL/GenBank/DDBJ whole genome shotgun (WGS) entry which is preliminary data.</text>
</comment>
<evidence type="ECO:0000259" key="1">
    <source>
        <dbReference type="PROSITE" id="PS51085"/>
    </source>
</evidence>
<evidence type="ECO:0000313" key="4">
    <source>
        <dbReference type="Proteomes" id="UP000486760"/>
    </source>
</evidence>
<dbReference type="Proteomes" id="UP000486760">
    <property type="component" value="Unassembled WGS sequence"/>
</dbReference>
<dbReference type="GO" id="GO:0016491">
    <property type="term" value="F:oxidoreductase activity"/>
    <property type="evidence" value="ECO:0007669"/>
    <property type="project" value="InterPro"/>
</dbReference>
<dbReference type="CDD" id="cd06184">
    <property type="entry name" value="flavohem_like_fad_nad_binding"/>
    <property type="match status" value="1"/>
</dbReference>
<dbReference type="EMBL" id="VTPY01000008">
    <property type="protein sequence ID" value="KAA0010031.1"/>
    <property type="molecule type" value="Genomic_DNA"/>
</dbReference>
<evidence type="ECO:0000259" key="2">
    <source>
        <dbReference type="PROSITE" id="PS51384"/>
    </source>
</evidence>
<proteinExistence type="predicted"/>
<evidence type="ECO:0000313" key="3">
    <source>
        <dbReference type="EMBL" id="KAA0010031.1"/>
    </source>
</evidence>
<dbReference type="InterPro" id="IPR017938">
    <property type="entry name" value="Riboflavin_synthase-like_b-brl"/>
</dbReference>
<dbReference type="SUPFAM" id="SSF52343">
    <property type="entry name" value="Ferredoxin reductase-like, C-terminal NADP-linked domain"/>
    <property type="match status" value="1"/>
</dbReference>
<dbReference type="InterPro" id="IPR036010">
    <property type="entry name" value="2Fe-2S_ferredoxin-like_sf"/>
</dbReference>
<dbReference type="InterPro" id="IPR012675">
    <property type="entry name" value="Beta-grasp_dom_sf"/>
</dbReference>
<dbReference type="Gene3D" id="2.30.110.10">
    <property type="entry name" value="Electron Transport, Fmn-binding Protein, Chain A"/>
    <property type="match status" value="1"/>
</dbReference>
<gene>
    <name evidence="3" type="ORF">F0A17_19300</name>
</gene>
<dbReference type="CDD" id="cd00207">
    <property type="entry name" value="fer2"/>
    <property type="match status" value="1"/>
</dbReference>
<accession>A0A7V7FXT8</accession>
<dbReference type="InterPro" id="IPR012349">
    <property type="entry name" value="Split_barrel_FMN-bd"/>
</dbReference>
<dbReference type="InterPro" id="IPR001433">
    <property type="entry name" value="OxRdtase_FAD/NAD-bd"/>
</dbReference>
<dbReference type="InterPro" id="IPR006058">
    <property type="entry name" value="2Fe2S_fd_BS"/>
</dbReference>
<dbReference type="Gene3D" id="3.10.20.30">
    <property type="match status" value="1"/>
</dbReference>
<dbReference type="AlphaFoldDB" id="A0A7V7FXT8"/>
<dbReference type="Pfam" id="PF00111">
    <property type="entry name" value="Fer2"/>
    <property type="match status" value="1"/>
</dbReference>
<name>A0A7V7FXT8_9GAMM</name>